<gene>
    <name evidence="2" type="ORF">OTU49_015805</name>
</gene>
<evidence type="ECO:0000256" key="1">
    <source>
        <dbReference type="SAM" id="MobiDB-lite"/>
    </source>
</evidence>
<feature type="non-terminal residue" evidence="2">
    <location>
        <position position="1"/>
    </location>
</feature>
<evidence type="ECO:0000313" key="2">
    <source>
        <dbReference type="EMBL" id="KAK8749346.1"/>
    </source>
</evidence>
<dbReference type="EMBL" id="JARKIK010000010">
    <property type="protein sequence ID" value="KAK8749346.1"/>
    <property type="molecule type" value="Genomic_DNA"/>
</dbReference>
<accession>A0AAW0YD80</accession>
<comment type="caution">
    <text evidence="2">The sequence shown here is derived from an EMBL/GenBank/DDBJ whole genome shotgun (WGS) entry which is preliminary data.</text>
</comment>
<feature type="compositionally biased region" description="Basic and acidic residues" evidence="1">
    <location>
        <begin position="100"/>
        <end position="118"/>
    </location>
</feature>
<evidence type="ECO:0000313" key="3">
    <source>
        <dbReference type="Proteomes" id="UP001445076"/>
    </source>
</evidence>
<feature type="compositionally biased region" description="Gly residues" evidence="1">
    <location>
        <begin position="45"/>
        <end position="56"/>
    </location>
</feature>
<dbReference type="Gene3D" id="3.10.450.50">
    <property type="match status" value="1"/>
</dbReference>
<reference evidence="2 3" key="1">
    <citation type="journal article" date="2024" name="BMC Genomics">
        <title>Genome assembly of redclaw crayfish (Cherax quadricarinatus) provides insights into its immune adaptation and hypoxia tolerance.</title>
        <authorList>
            <person name="Liu Z."/>
            <person name="Zheng J."/>
            <person name="Li H."/>
            <person name="Fang K."/>
            <person name="Wang S."/>
            <person name="He J."/>
            <person name="Zhou D."/>
            <person name="Weng S."/>
            <person name="Chi M."/>
            <person name="Gu Z."/>
            <person name="He J."/>
            <person name="Li F."/>
            <person name="Wang M."/>
        </authorList>
    </citation>
    <scope>NUCLEOTIDE SEQUENCE [LARGE SCALE GENOMIC DNA]</scope>
    <source>
        <strain evidence="2">ZL_2023a</strain>
    </source>
</reference>
<proteinExistence type="predicted"/>
<dbReference type="Proteomes" id="UP001445076">
    <property type="component" value="Unassembled WGS sequence"/>
</dbReference>
<dbReference type="AlphaFoldDB" id="A0AAW0YD80"/>
<keyword evidence="3" id="KW-1185">Reference proteome</keyword>
<sequence>DKCKSQVDRSTTVIARDVEGLEEKTKATAASVVGTMAGLKNSLLSGGGGGGGGSSGGKMATAAGGGAGGVMAAVAAAAAAAATSAAPAAPPATTNPPTSNKEHRTESSADSVRPDRKSSSSQLSSTQLCSNQLISANRNNNVLDPRKQEIIKATEQLIDCINGGDFEGYTTGKKL</sequence>
<feature type="region of interest" description="Disordered" evidence="1">
    <location>
        <begin position="40"/>
        <end position="65"/>
    </location>
</feature>
<name>A0AAW0YD80_CHEQU</name>
<organism evidence="2 3">
    <name type="scientific">Cherax quadricarinatus</name>
    <name type="common">Australian red claw crayfish</name>
    <dbReference type="NCBI Taxonomy" id="27406"/>
    <lineage>
        <taxon>Eukaryota</taxon>
        <taxon>Metazoa</taxon>
        <taxon>Ecdysozoa</taxon>
        <taxon>Arthropoda</taxon>
        <taxon>Crustacea</taxon>
        <taxon>Multicrustacea</taxon>
        <taxon>Malacostraca</taxon>
        <taxon>Eumalacostraca</taxon>
        <taxon>Eucarida</taxon>
        <taxon>Decapoda</taxon>
        <taxon>Pleocyemata</taxon>
        <taxon>Astacidea</taxon>
        <taxon>Parastacoidea</taxon>
        <taxon>Parastacidae</taxon>
        <taxon>Cherax</taxon>
    </lineage>
</organism>
<protein>
    <submittedName>
        <fullName evidence="2">Uncharacterized protein</fullName>
    </submittedName>
</protein>
<feature type="region of interest" description="Disordered" evidence="1">
    <location>
        <begin position="80"/>
        <end position="127"/>
    </location>
</feature>